<keyword evidence="2" id="KW-1185">Reference proteome</keyword>
<dbReference type="STRING" id="699431.SY89_00446"/>
<name>A0A0P7FSS6_9EURY</name>
<accession>A0A0P7FSS6</accession>
<evidence type="ECO:0000313" key="1">
    <source>
        <dbReference type="EMBL" id="KPN29730.1"/>
    </source>
</evidence>
<organism evidence="1 2">
    <name type="scientific">Halolamina pelagica</name>
    <dbReference type="NCBI Taxonomy" id="699431"/>
    <lineage>
        <taxon>Archaea</taxon>
        <taxon>Methanobacteriati</taxon>
        <taxon>Methanobacteriota</taxon>
        <taxon>Stenosarchaea group</taxon>
        <taxon>Halobacteria</taxon>
        <taxon>Halobacteriales</taxon>
        <taxon>Haloferacaceae</taxon>
    </lineage>
</organism>
<protein>
    <submittedName>
        <fullName evidence="1">Uncharacterized protein</fullName>
    </submittedName>
</protein>
<comment type="caution">
    <text evidence="1">The sequence shown here is derived from an EMBL/GenBank/DDBJ whole genome shotgun (WGS) entry which is preliminary data.</text>
</comment>
<dbReference type="EMBL" id="LGUC01000001">
    <property type="protein sequence ID" value="KPN29730.1"/>
    <property type="molecule type" value="Genomic_DNA"/>
</dbReference>
<reference evidence="2" key="1">
    <citation type="submission" date="2013-11" db="EMBL/GenBank/DDBJ databases">
        <authorList>
            <person name="Hoang H.T."/>
            <person name="Killian M.L."/>
            <person name="Madson D.M."/>
            <person name="Arruda P.H.E."/>
            <person name="Sun D."/>
            <person name="Schwartz K.J."/>
            <person name="Yoon K."/>
        </authorList>
    </citation>
    <scope>NUCLEOTIDE SEQUENCE [LARGE SCALE GENOMIC DNA]</scope>
    <source>
        <strain evidence="2">CDK2</strain>
    </source>
</reference>
<dbReference type="AlphaFoldDB" id="A0A0P7FSS6"/>
<proteinExistence type="predicted"/>
<dbReference type="Proteomes" id="UP000050535">
    <property type="component" value="Unassembled WGS sequence"/>
</dbReference>
<evidence type="ECO:0000313" key="2">
    <source>
        <dbReference type="Proteomes" id="UP000050535"/>
    </source>
</evidence>
<sequence>MTDDDNADPDSDDERSRSERLFHGVLNVVEFVLDLF</sequence>
<gene>
    <name evidence="1" type="ORF">SY89_00446</name>
</gene>